<protein>
    <submittedName>
        <fullName evidence="2">Phosphoribulokinase</fullName>
    </submittedName>
</protein>
<organism evidence="2 3">
    <name type="scientific">Lutimaribacter marinistellae</name>
    <dbReference type="NCBI Taxonomy" id="1820329"/>
    <lineage>
        <taxon>Bacteria</taxon>
        <taxon>Pseudomonadati</taxon>
        <taxon>Pseudomonadota</taxon>
        <taxon>Alphaproteobacteria</taxon>
        <taxon>Rhodobacterales</taxon>
        <taxon>Roseobacteraceae</taxon>
        <taxon>Lutimaribacter</taxon>
    </lineage>
</organism>
<dbReference type="RefSeq" id="WP_386734498.1">
    <property type="nucleotide sequence ID" value="NZ_JBHRXI010000004.1"/>
</dbReference>
<evidence type="ECO:0000259" key="1">
    <source>
        <dbReference type="Pfam" id="PF00485"/>
    </source>
</evidence>
<dbReference type="Gene3D" id="3.40.50.300">
    <property type="entry name" value="P-loop containing nucleotide triphosphate hydrolases"/>
    <property type="match status" value="3"/>
</dbReference>
<dbReference type="InterPro" id="IPR006083">
    <property type="entry name" value="PRK/URK"/>
</dbReference>
<proteinExistence type="predicted"/>
<keyword evidence="3" id="KW-1185">Reference proteome</keyword>
<gene>
    <name evidence="2" type="ORF">ACFORG_06115</name>
</gene>
<evidence type="ECO:0000313" key="2">
    <source>
        <dbReference type="EMBL" id="MFC3613329.1"/>
    </source>
</evidence>
<feature type="domain" description="Phosphoribulokinase/uridine kinase" evidence="1">
    <location>
        <begin position="23"/>
        <end position="179"/>
    </location>
</feature>
<comment type="caution">
    <text evidence="2">The sequence shown here is derived from an EMBL/GenBank/DDBJ whole genome shotgun (WGS) entry which is preliminary data.</text>
</comment>
<dbReference type="Pfam" id="PF00485">
    <property type="entry name" value="PRK"/>
    <property type="match status" value="1"/>
</dbReference>
<dbReference type="InterPro" id="IPR027417">
    <property type="entry name" value="P-loop_NTPase"/>
</dbReference>
<dbReference type="PANTHER" id="PTHR10285">
    <property type="entry name" value="URIDINE KINASE"/>
    <property type="match status" value="1"/>
</dbReference>
<name>A0ABV7TF20_9RHOB</name>
<accession>A0ABV7TF20</accession>
<dbReference type="SUPFAM" id="SSF52540">
    <property type="entry name" value="P-loop containing nucleoside triphosphate hydrolases"/>
    <property type="match status" value="1"/>
</dbReference>
<sequence length="207" mass="22648">MRLTKLELLELIAEKAKGKARILIAIAGAPGSGKSTLAEELAAQLADAAVLPMDGFHRDNAELEQMGRLHRKGAPDTFDADGFAELVRSLRSEEEIGYPTFDRALDKTIPKGGQLAKAVRIVIVEGNYLLLDTPPWNRLAAEFDLTVGLEVPLSVLEKRLIRRWLDQGMSPEQAAARAGKNDMKNANFVIVKSVKPDVILSTDDDPH</sequence>
<dbReference type="EMBL" id="JBHRXI010000004">
    <property type="protein sequence ID" value="MFC3613329.1"/>
    <property type="molecule type" value="Genomic_DNA"/>
</dbReference>
<dbReference type="Proteomes" id="UP001595629">
    <property type="component" value="Unassembled WGS sequence"/>
</dbReference>
<evidence type="ECO:0000313" key="3">
    <source>
        <dbReference type="Proteomes" id="UP001595629"/>
    </source>
</evidence>
<reference evidence="3" key="1">
    <citation type="journal article" date="2019" name="Int. J. Syst. Evol. Microbiol.">
        <title>The Global Catalogue of Microorganisms (GCM) 10K type strain sequencing project: providing services to taxonomists for standard genome sequencing and annotation.</title>
        <authorList>
            <consortium name="The Broad Institute Genomics Platform"/>
            <consortium name="The Broad Institute Genome Sequencing Center for Infectious Disease"/>
            <person name="Wu L."/>
            <person name="Ma J."/>
        </authorList>
    </citation>
    <scope>NUCLEOTIDE SEQUENCE [LARGE SCALE GENOMIC DNA]</scope>
    <source>
        <strain evidence="3">KCTC 42911</strain>
    </source>
</reference>